<organism evidence="1 2">
    <name type="scientific">Photorhabdus namnaonensis</name>
    <dbReference type="NCBI Taxonomy" id="1851568"/>
    <lineage>
        <taxon>Bacteria</taxon>
        <taxon>Pseudomonadati</taxon>
        <taxon>Pseudomonadota</taxon>
        <taxon>Gammaproteobacteria</taxon>
        <taxon>Enterobacterales</taxon>
        <taxon>Morganellaceae</taxon>
        <taxon>Photorhabdus</taxon>
    </lineage>
</organism>
<dbReference type="CDD" id="cd08054">
    <property type="entry name" value="gp6"/>
    <property type="match status" value="1"/>
</dbReference>
<name>A0A1B8YJ33_9GAMM</name>
<dbReference type="InterPro" id="IPR021146">
    <property type="entry name" value="Phage_gp6-like_head-tail"/>
</dbReference>
<reference evidence="2" key="1">
    <citation type="submission" date="2015-11" db="EMBL/GenBank/DDBJ databases">
        <authorList>
            <person name="Tobias N.J."/>
            <person name="Mishra B."/>
            <person name="Gupta D.K."/>
            <person name="Thines M."/>
            <person name="Stinear T.P."/>
            <person name="Bode H.B."/>
        </authorList>
    </citation>
    <scope>NUCLEOTIDE SEQUENCE [LARGE SCALE GENOMIC DNA]</scope>
    <source>
        <strain evidence="2">PB45.5</strain>
    </source>
</reference>
<dbReference type="Gene3D" id="1.10.3230.30">
    <property type="entry name" value="Phage gp6-like head-tail connector protein"/>
    <property type="match status" value="1"/>
</dbReference>
<dbReference type="InterPro" id="IPR006450">
    <property type="entry name" value="Phage_HK97_gp6-like"/>
</dbReference>
<gene>
    <name evidence="1" type="ORF">Phpb_01760</name>
</gene>
<evidence type="ECO:0000313" key="1">
    <source>
        <dbReference type="EMBL" id="OCA55142.1"/>
    </source>
</evidence>
<accession>A0A1B8YJ33</accession>
<dbReference type="PATRIC" id="fig|29488.15.peg.1923"/>
<dbReference type="NCBIfam" id="TIGR01560">
    <property type="entry name" value="put_DNA_pack"/>
    <property type="match status" value="1"/>
</dbReference>
<evidence type="ECO:0000313" key="2">
    <source>
        <dbReference type="Proteomes" id="UP000092665"/>
    </source>
</evidence>
<dbReference type="RefSeq" id="WP_065389997.1">
    <property type="nucleotide sequence ID" value="NZ_CAWMQN010000044.1"/>
</dbReference>
<proteinExistence type="predicted"/>
<protein>
    <submittedName>
        <fullName evidence="1">Phage gp6-like head-tail connector protein</fullName>
    </submittedName>
</protein>
<dbReference type="AlphaFoldDB" id="A0A1B8YJ33"/>
<keyword evidence="2" id="KW-1185">Reference proteome</keyword>
<comment type="caution">
    <text evidence="1">The sequence shown here is derived from an EMBL/GenBank/DDBJ whole genome shotgun (WGS) entry which is preliminary data.</text>
</comment>
<dbReference type="Pfam" id="PF05135">
    <property type="entry name" value="Phage_connect_1"/>
    <property type="match status" value="1"/>
</dbReference>
<dbReference type="EMBL" id="LOIC01000044">
    <property type="protein sequence ID" value="OCA55142.1"/>
    <property type="molecule type" value="Genomic_DNA"/>
</dbReference>
<dbReference type="Proteomes" id="UP000092665">
    <property type="component" value="Unassembled WGS sequence"/>
</dbReference>
<sequence length="97" mass="11233">MIPTIEELRAQCRIDTDEEDNLLVTYAKAAHQRAENFINRPLFDDRVPDDISEGLVITDDIKLAIMLAVGFWYENREPKVLPAGFKNLLEPYRFIPL</sequence>